<dbReference type="InterPro" id="IPR052022">
    <property type="entry name" value="26kDa_periplasmic_antigen"/>
</dbReference>
<evidence type="ECO:0000313" key="1">
    <source>
        <dbReference type="EMBL" id="MFC5713125.1"/>
    </source>
</evidence>
<dbReference type="InterPro" id="IPR007497">
    <property type="entry name" value="SIMPL/DUF541"/>
</dbReference>
<comment type="caution">
    <text evidence="1">The sequence shown here is derived from an EMBL/GenBank/DDBJ whole genome shotgun (WGS) entry which is preliminary data.</text>
</comment>
<organism evidence="1 2">
    <name type="scientific">Thalassorhabdus alkalitolerans</name>
    <dbReference type="NCBI Taxonomy" id="2282697"/>
    <lineage>
        <taxon>Bacteria</taxon>
        <taxon>Bacillati</taxon>
        <taxon>Bacillota</taxon>
        <taxon>Bacilli</taxon>
        <taxon>Bacillales</taxon>
        <taxon>Bacillaceae</taxon>
        <taxon>Thalassorhabdus</taxon>
    </lineage>
</organism>
<dbReference type="Proteomes" id="UP001596142">
    <property type="component" value="Unassembled WGS sequence"/>
</dbReference>
<proteinExistence type="predicted"/>
<dbReference type="Pfam" id="PF04402">
    <property type="entry name" value="SIMPL"/>
    <property type="match status" value="1"/>
</dbReference>
<evidence type="ECO:0000313" key="2">
    <source>
        <dbReference type="Proteomes" id="UP001596142"/>
    </source>
</evidence>
<dbReference type="Gene3D" id="3.30.70.2970">
    <property type="entry name" value="Protein of unknown function (DUF541), domain 2"/>
    <property type="match status" value="1"/>
</dbReference>
<dbReference type="RefSeq" id="WP_385940645.1">
    <property type="nucleotide sequence ID" value="NZ_JBHSOZ010000004.1"/>
</dbReference>
<accession>A0ABW0YL16</accession>
<keyword evidence="2" id="KW-1185">Reference proteome</keyword>
<gene>
    <name evidence="1" type="ORF">ACFPU1_10045</name>
</gene>
<dbReference type="EMBL" id="JBHSOZ010000004">
    <property type="protein sequence ID" value="MFC5713125.1"/>
    <property type="molecule type" value="Genomic_DNA"/>
</dbReference>
<protein>
    <submittedName>
        <fullName evidence="1">SIMPL domain-containing protein</fullName>
    </submittedName>
</protein>
<dbReference type="Gene3D" id="3.30.110.170">
    <property type="entry name" value="Protein of unknown function (DUF541), domain 1"/>
    <property type="match status" value="1"/>
</dbReference>
<dbReference type="PANTHER" id="PTHR34387">
    <property type="entry name" value="SLR1258 PROTEIN"/>
    <property type="match status" value="1"/>
</dbReference>
<reference evidence="2" key="1">
    <citation type="journal article" date="2019" name="Int. J. Syst. Evol. Microbiol.">
        <title>The Global Catalogue of Microorganisms (GCM) 10K type strain sequencing project: providing services to taxonomists for standard genome sequencing and annotation.</title>
        <authorList>
            <consortium name="The Broad Institute Genomics Platform"/>
            <consortium name="The Broad Institute Genome Sequencing Center for Infectious Disease"/>
            <person name="Wu L."/>
            <person name="Ma J."/>
        </authorList>
    </citation>
    <scope>NUCLEOTIDE SEQUENCE [LARGE SCALE GENOMIC DNA]</scope>
    <source>
        <strain evidence="2">CECT 7184</strain>
    </source>
</reference>
<dbReference type="PANTHER" id="PTHR34387:SF1">
    <property type="entry name" value="PERIPLASMIC IMMUNOGENIC PROTEIN"/>
    <property type="match status" value="1"/>
</dbReference>
<sequence>MKPAFTKPVNKRLITVNGSAVITAPPDRVNIQAGAITEDVSLEQAQRENADIIAAVTQSFLELGIAEENIQTIQLTVLPMYEFVDNVQVLRGYQVTHLLEVSSDDIEAAGMLVDTAVSQGANYISSINFSLADQTPYYLEALSLAMSNASEKAAILADTIQVTLSRIPNHVRELPVGISPFPRQGMFMAQEGVPTPVQPGLLQIPASVEASYTYFNQGEQNILQRKSPRV</sequence>
<name>A0ABW0YL16_9BACI</name>